<dbReference type="PANTHER" id="PTHR43340">
    <property type="entry name" value="HYPOXANTHINE-GUANINE PHOSPHORIBOSYLTRANSFERASE"/>
    <property type="match status" value="1"/>
</dbReference>
<evidence type="ECO:0000256" key="11">
    <source>
        <dbReference type="ARBA" id="ARBA00022741"/>
    </source>
</evidence>
<comment type="subcellular location">
    <subcellularLocation>
        <location evidence="2 15">Cytoplasm</location>
    </subcellularLocation>
</comment>
<evidence type="ECO:0000256" key="7">
    <source>
        <dbReference type="ARBA" id="ARBA00022676"/>
    </source>
</evidence>
<feature type="domain" description="Phosphoribosyltransferase" evidence="16">
    <location>
        <begin position="17"/>
        <end position="163"/>
    </location>
</feature>
<dbReference type="NCBIfam" id="TIGR01203">
    <property type="entry name" value="HGPRTase"/>
    <property type="match status" value="1"/>
</dbReference>
<evidence type="ECO:0000256" key="14">
    <source>
        <dbReference type="ARBA" id="ARBA00049402"/>
    </source>
</evidence>
<comment type="caution">
    <text evidence="17">The sequence shown here is derived from an EMBL/GenBank/DDBJ whole genome shotgun (WGS) entry which is preliminary data.</text>
</comment>
<dbReference type="Pfam" id="PF00156">
    <property type="entry name" value="Pribosyltran"/>
    <property type="match status" value="1"/>
</dbReference>
<comment type="pathway">
    <text evidence="3 15">Purine metabolism; IMP biosynthesis via salvage pathway; IMP from hypoxanthine: step 1/1.</text>
</comment>
<sequence>MDLTVNDKVFEPFIDYKTIENRIKLLAIQINKDYEGKTPLFVGILNGSFMFLADLMKEVSIPCEISFMKVSSYEAMSSTGNIKEHLSLTMDIENRDIVLVEDIIESGNTLKYLIESLEKRKPKSIKVASLLFKTKELKHTIAEIEYIGFEIASDFVVGYGLDYDGLGRNTKNIYKLKN</sequence>
<comment type="catalytic activity">
    <reaction evidence="13">
        <text>GMP + diphosphate = guanine + 5-phospho-alpha-D-ribose 1-diphosphate</text>
        <dbReference type="Rhea" id="RHEA:25424"/>
        <dbReference type="ChEBI" id="CHEBI:16235"/>
        <dbReference type="ChEBI" id="CHEBI:33019"/>
        <dbReference type="ChEBI" id="CHEBI:58017"/>
        <dbReference type="ChEBI" id="CHEBI:58115"/>
        <dbReference type="EC" id="2.4.2.8"/>
    </reaction>
    <physiologicalReaction direction="right-to-left" evidence="13">
        <dbReference type="Rhea" id="RHEA:25426"/>
    </physiologicalReaction>
</comment>
<proteinExistence type="inferred from homology"/>
<dbReference type="EC" id="2.4.2.8" evidence="5 15"/>
<evidence type="ECO:0000256" key="5">
    <source>
        <dbReference type="ARBA" id="ARBA00011895"/>
    </source>
</evidence>
<evidence type="ECO:0000256" key="8">
    <source>
        <dbReference type="ARBA" id="ARBA00022679"/>
    </source>
</evidence>
<keyword evidence="9 15" id="KW-0479">Metal-binding</keyword>
<keyword evidence="10 15" id="KW-0660">Purine salvage</keyword>
<accession>A0ABW4IBJ9</accession>
<comment type="cofactor">
    <cofactor evidence="1 15">
        <name>Mg(2+)</name>
        <dbReference type="ChEBI" id="CHEBI:18420"/>
    </cofactor>
</comment>
<evidence type="ECO:0000256" key="1">
    <source>
        <dbReference type="ARBA" id="ARBA00001946"/>
    </source>
</evidence>
<dbReference type="CDD" id="cd06223">
    <property type="entry name" value="PRTases_typeI"/>
    <property type="match status" value="1"/>
</dbReference>
<dbReference type="InterPro" id="IPR000836">
    <property type="entry name" value="PRTase_dom"/>
</dbReference>
<keyword evidence="18" id="KW-1185">Reference proteome</keyword>
<dbReference type="InterPro" id="IPR029057">
    <property type="entry name" value="PRTase-like"/>
</dbReference>
<organism evidence="17 18">
    <name type="scientific">Pseudopedobacter beijingensis</name>
    <dbReference type="NCBI Taxonomy" id="1207056"/>
    <lineage>
        <taxon>Bacteria</taxon>
        <taxon>Pseudomonadati</taxon>
        <taxon>Bacteroidota</taxon>
        <taxon>Sphingobacteriia</taxon>
        <taxon>Sphingobacteriales</taxon>
        <taxon>Sphingobacteriaceae</taxon>
        <taxon>Pseudopedobacter</taxon>
    </lineage>
</organism>
<reference evidence="18" key="1">
    <citation type="journal article" date="2019" name="Int. J. Syst. Evol. Microbiol.">
        <title>The Global Catalogue of Microorganisms (GCM) 10K type strain sequencing project: providing services to taxonomists for standard genome sequencing and annotation.</title>
        <authorList>
            <consortium name="The Broad Institute Genomics Platform"/>
            <consortium name="The Broad Institute Genome Sequencing Center for Infectious Disease"/>
            <person name="Wu L."/>
            <person name="Ma J."/>
        </authorList>
    </citation>
    <scope>NUCLEOTIDE SEQUENCE [LARGE SCALE GENOMIC DNA]</scope>
    <source>
        <strain evidence="18">CCUG 53762</strain>
    </source>
</reference>
<evidence type="ECO:0000256" key="9">
    <source>
        <dbReference type="ARBA" id="ARBA00022723"/>
    </source>
</evidence>
<dbReference type="InterPro" id="IPR050408">
    <property type="entry name" value="HGPRT"/>
</dbReference>
<protein>
    <recommendedName>
        <fullName evidence="5 15">Hypoxanthine phosphoribosyltransferase</fullName>
        <ecNumber evidence="5 15">2.4.2.8</ecNumber>
    </recommendedName>
</protein>
<dbReference type="SUPFAM" id="SSF53271">
    <property type="entry name" value="PRTase-like"/>
    <property type="match status" value="1"/>
</dbReference>
<evidence type="ECO:0000313" key="18">
    <source>
        <dbReference type="Proteomes" id="UP001597118"/>
    </source>
</evidence>
<name>A0ABW4IBJ9_9SPHI</name>
<keyword evidence="7 15" id="KW-0328">Glycosyltransferase</keyword>
<evidence type="ECO:0000259" key="16">
    <source>
        <dbReference type="Pfam" id="PF00156"/>
    </source>
</evidence>
<dbReference type="RefSeq" id="WP_379662494.1">
    <property type="nucleotide sequence ID" value="NZ_JBHUDG010000014.1"/>
</dbReference>
<dbReference type="GO" id="GO:0016757">
    <property type="term" value="F:glycosyltransferase activity"/>
    <property type="evidence" value="ECO:0007669"/>
    <property type="project" value="UniProtKB-KW"/>
</dbReference>
<evidence type="ECO:0000256" key="10">
    <source>
        <dbReference type="ARBA" id="ARBA00022726"/>
    </source>
</evidence>
<keyword evidence="11 15" id="KW-0547">Nucleotide-binding</keyword>
<keyword evidence="12 15" id="KW-0460">Magnesium</keyword>
<keyword evidence="8 15" id="KW-0808">Transferase</keyword>
<evidence type="ECO:0000256" key="12">
    <source>
        <dbReference type="ARBA" id="ARBA00022842"/>
    </source>
</evidence>
<evidence type="ECO:0000256" key="13">
    <source>
        <dbReference type="ARBA" id="ARBA00048811"/>
    </source>
</evidence>
<evidence type="ECO:0000256" key="4">
    <source>
        <dbReference type="ARBA" id="ARBA00008391"/>
    </source>
</evidence>
<evidence type="ECO:0000256" key="15">
    <source>
        <dbReference type="RuleBase" id="RU364099"/>
    </source>
</evidence>
<comment type="catalytic activity">
    <reaction evidence="14">
        <text>IMP + diphosphate = hypoxanthine + 5-phospho-alpha-D-ribose 1-diphosphate</text>
        <dbReference type="Rhea" id="RHEA:17973"/>
        <dbReference type="ChEBI" id="CHEBI:17368"/>
        <dbReference type="ChEBI" id="CHEBI:33019"/>
        <dbReference type="ChEBI" id="CHEBI:58017"/>
        <dbReference type="ChEBI" id="CHEBI:58053"/>
        <dbReference type="EC" id="2.4.2.8"/>
    </reaction>
    <physiologicalReaction direction="right-to-left" evidence="14">
        <dbReference type="Rhea" id="RHEA:17975"/>
    </physiologicalReaction>
</comment>
<dbReference type="Gene3D" id="3.40.50.2020">
    <property type="match status" value="1"/>
</dbReference>
<evidence type="ECO:0000256" key="6">
    <source>
        <dbReference type="ARBA" id="ARBA00022490"/>
    </source>
</evidence>
<evidence type="ECO:0000256" key="2">
    <source>
        <dbReference type="ARBA" id="ARBA00004496"/>
    </source>
</evidence>
<dbReference type="EMBL" id="JBHUDG010000014">
    <property type="protein sequence ID" value="MFD1630116.1"/>
    <property type="molecule type" value="Genomic_DNA"/>
</dbReference>
<dbReference type="PANTHER" id="PTHR43340:SF1">
    <property type="entry name" value="HYPOXANTHINE PHOSPHORIBOSYLTRANSFERASE"/>
    <property type="match status" value="1"/>
</dbReference>
<evidence type="ECO:0000256" key="3">
    <source>
        <dbReference type="ARBA" id="ARBA00004669"/>
    </source>
</evidence>
<comment type="similarity">
    <text evidence="4 15">Belongs to the purine/pyrimidine phosphoribosyltransferase family.</text>
</comment>
<evidence type="ECO:0000313" key="17">
    <source>
        <dbReference type="EMBL" id="MFD1630116.1"/>
    </source>
</evidence>
<gene>
    <name evidence="17" type="primary">hpt</name>
    <name evidence="17" type="ORF">ACFSAH_09515</name>
</gene>
<dbReference type="InterPro" id="IPR005904">
    <property type="entry name" value="Hxn_phspho_trans"/>
</dbReference>
<keyword evidence="6 15" id="KW-0963">Cytoplasm</keyword>
<dbReference type="Proteomes" id="UP001597118">
    <property type="component" value="Unassembled WGS sequence"/>
</dbReference>